<gene>
    <name evidence="2" type="ORF">FBEOM_2681</name>
</gene>
<organism evidence="2 3">
    <name type="scientific">Fusarium beomiforme</name>
    <dbReference type="NCBI Taxonomy" id="44412"/>
    <lineage>
        <taxon>Eukaryota</taxon>
        <taxon>Fungi</taxon>
        <taxon>Dikarya</taxon>
        <taxon>Ascomycota</taxon>
        <taxon>Pezizomycotina</taxon>
        <taxon>Sordariomycetes</taxon>
        <taxon>Hypocreomycetidae</taxon>
        <taxon>Hypocreales</taxon>
        <taxon>Nectriaceae</taxon>
        <taxon>Fusarium</taxon>
        <taxon>Fusarium burgessii species complex</taxon>
    </lineage>
</organism>
<evidence type="ECO:0000313" key="3">
    <source>
        <dbReference type="Proteomes" id="UP000730481"/>
    </source>
</evidence>
<feature type="region of interest" description="Disordered" evidence="1">
    <location>
        <begin position="1105"/>
        <end position="1195"/>
    </location>
</feature>
<reference evidence="2" key="2">
    <citation type="submission" date="2020-02" db="EMBL/GenBank/DDBJ databases">
        <title>Identification and distribution of gene clusters putatively required for synthesis of sphingolipid metabolism inhibitors in phylogenetically diverse species of the filamentous fungus Fusarium.</title>
        <authorList>
            <person name="Kim H.-S."/>
            <person name="Busman M."/>
            <person name="Brown D.W."/>
            <person name="Divon H."/>
            <person name="Uhlig S."/>
            <person name="Proctor R.H."/>
        </authorList>
    </citation>
    <scope>NUCLEOTIDE SEQUENCE</scope>
    <source>
        <strain evidence="2">NRRL 25174</strain>
    </source>
</reference>
<feature type="compositionally biased region" description="Low complexity" evidence="1">
    <location>
        <begin position="177"/>
        <end position="187"/>
    </location>
</feature>
<feature type="compositionally biased region" description="Polar residues" evidence="1">
    <location>
        <begin position="164"/>
        <end position="176"/>
    </location>
</feature>
<sequence length="1368" mass="157037">MVESVDDSPIPGLNLADNPLSEDIPTLAANPSVARQSDRVQKLLEIILWTFRFDFERLPPEARQAYTRFQENKSYREFSATSKRLILDRRLDNFMEESANCLIAATKLFDSRYPHLGLKKRRDGKDLESGKTRAGSRAESRRRMSKSPRRAQKEALRDTRNEQAGESSRPLSRANSATTLALPARTRTGSRRENRLLDWSQFKAFIPQPTTEVAGPSTDVPSIQLDPAEPMESQEDQPIPTERPMIPGFVISTRTRNVNRGSDNLTTEVPEREQSRRDQNEAWLKDYIEARGGTKLDFNLYPYKGWKIEPPEILLHRARNFLADEDIDRTLGWGQKIAELTEYFSYLIHNWHGEEWGAELHEAIDMLRTHWIFEQYHYGAPKLNLKFDNVGPKHSKRLPPVPGAENIVEKPVSELGQRKLLLNKIQPAIDAQYKLRGDVLEKYVELYSSEVPYFWGAAPRSQSPRHELAKIENNTFEKCVHSDMSTTGKMIGVSEAKFKLEYDREHFSSSALQSFATLRGSRRAALQQTLNHLDNSENLAVCNVFRTLILPPPRIPEKPDAGILFPTIQVANVPEKESRDPFSYTVAHRWYLEAERFWESWSHEHAIKACYGHKLWEEREEPIVDLPKNYMGPFVYDFMDHDMKKTLGLLRRCETLLKRISLQNERVPRPFLANMIHFVLEGFSDRHWDETKLDFKGEDLVPGLGDVAYIRPLEEDFLRLLGTNSIHSNTVNPRIHHDSISPRSAIFEQRIMDIMYPKGSAIARFYNFDDFMVSLNAVCDGPVKRWRFSIEEALEELRLLDQKRVIKLNHDNDVSCIVPNLHPEQRVRWLDTDDDLDAFMQGFGATNDHGPEGEEEDDSDDRDEIITISTGVSVPETEDFGNYMFGLPQIENLRSWEEVGTLGGREASEKDTYRTDRFYQRLCFRLGRSVKNLRKAMETYRAQLTRRQRQRNRGFLKEMVRDWESETRRRPESGDYNPNLPWNSSATIKYSEIMRICQPEDHLGDFGCPEITYGCQNESYRFTVDVVRKAIIREAYENKSMLFPSRIDRTIDEKGLRVQSPRRREPVWSFAHPDRRGKAPRYWDISRWPLHLQSESTAEKIRSGGFHKGIPMRQKPEQKRKPRSSVRVITPPVSPISHAWPIYSRESQGEASQETQGETQDETQGEKYHEVQPEATTAPDMTESKDKSENQAQVLPGLGEYTVTFKELAESRRTFTPGSSQYLLGDTPLQKKAIEDYIKKGIETVEPRTWRERLEALFSRGVPNNPGALPQVNACDIPKSWPRSDSGGSGDESDEEVSSTGSPDVEMGEPVTELYGESEAGPSTEGHSSRAQAPSPIIPIFSNEPVRFPSVSGPEPEIVQGEPSPAQW</sequence>
<proteinExistence type="predicted"/>
<protein>
    <submittedName>
        <fullName evidence="2">Uncharacterized protein</fullName>
    </submittedName>
</protein>
<dbReference type="EMBL" id="PVQB02000092">
    <property type="protein sequence ID" value="KAF4343383.1"/>
    <property type="molecule type" value="Genomic_DNA"/>
</dbReference>
<feature type="region of interest" description="Disordered" evidence="1">
    <location>
        <begin position="1260"/>
        <end position="1368"/>
    </location>
</feature>
<accession>A0A9P5AR26</accession>
<evidence type="ECO:0000256" key="1">
    <source>
        <dbReference type="SAM" id="MobiDB-lite"/>
    </source>
</evidence>
<feature type="region of interest" description="Disordered" evidence="1">
    <location>
        <begin position="120"/>
        <end position="193"/>
    </location>
</feature>
<reference evidence="2" key="1">
    <citation type="journal article" date="2017" name="Mycologia">
        <title>Fusarium algeriense, sp. nov., a novel toxigenic crown rot pathogen of durum wheat from Algeria is nested in the Fusarium burgessii species complex.</title>
        <authorList>
            <person name="Laraba I."/>
            <person name="Keddad A."/>
            <person name="Boureghda H."/>
            <person name="Abdallah N."/>
            <person name="Vaughan M.M."/>
            <person name="Proctor R.H."/>
            <person name="Busman M."/>
            <person name="O'Donnell K."/>
        </authorList>
    </citation>
    <scope>NUCLEOTIDE SEQUENCE</scope>
    <source>
        <strain evidence="2">NRRL 25174</strain>
    </source>
</reference>
<name>A0A9P5AR26_9HYPO</name>
<comment type="caution">
    <text evidence="2">The sequence shown here is derived from an EMBL/GenBank/DDBJ whole genome shotgun (WGS) entry which is preliminary data.</text>
</comment>
<feature type="compositionally biased region" description="Basic and acidic residues" evidence="1">
    <location>
        <begin position="123"/>
        <end position="142"/>
    </location>
</feature>
<evidence type="ECO:0000313" key="2">
    <source>
        <dbReference type="EMBL" id="KAF4343383.1"/>
    </source>
</evidence>
<dbReference type="Proteomes" id="UP000730481">
    <property type="component" value="Unassembled WGS sequence"/>
</dbReference>
<dbReference type="OrthoDB" id="5422628at2759"/>
<feature type="compositionally biased region" description="Basic and acidic residues" evidence="1">
    <location>
        <begin position="151"/>
        <end position="163"/>
    </location>
</feature>
<keyword evidence="3" id="KW-1185">Reference proteome</keyword>